<sequence>MSASLVTSLTLKAAIVFFKETKNWIAEKNAKKIEKYIKEISLFEKLEEIYLKDNNSGYEISAKIAQYFFTVYLDPALSKKKEIFKYDCKEILNNLEHISFYNSITSKDLEILKSIKESINSLEKVQIPQLYNMVEGIIEDQDWENFAFKLGKEFEGIFNLNSFLHEKYIFNFDEIDGIEIKYRPLENHNKFINEESYQKVKITRKAVLKDLGKIKFDFKLDTLEILFNGQYLNWDLDDELEETLERLNICGLISRTTYGATFGPSRPEYLRLTKKAISFLEKL</sequence>
<organism evidence="1 2">
    <name type="scientific">Mesoplasma entomophilum</name>
    <dbReference type="NCBI Taxonomy" id="2149"/>
    <lineage>
        <taxon>Bacteria</taxon>
        <taxon>Bacillati</taxon>
        <taxon>Mycoplasmatota</taxon>
        <taxon>Mollicutes</taxon>
        <taxon>Entomoplasmatales</taxon>
        <taxon>Entomoplasmataceae</taxon>
        <taxon>Mesoplasma</taxon>
    </lineage>
</organism>
<dbReference type="RefSeq" id="WP_099651261.1">
    <property type="nucleotide sequence ID" value="NZ_CP024411.1"/>
</dbReference>
<evidence type="ECO:0000313" key="1">
    <source>
        <dbReference type="EMBL" id="ATQ35584.1"/>
    </source>
</evidence>
<protein>
    <submittedName>
        <fullName evidence="1">Uncharacterized protein</fullName>
    </submittedName>
</protein>
<keyword evidence="2" id="KW-1185">Reference proteome</keyword>
<evidence type="ECO:0000313" key="2">
    <source>
        <dbReference type="Proteomes" id="UP000232226"/>
    </source>
</evidence>
<dbReference type="AlphaFoldDB" id="A0A3S5XZ66"/>
<dbReference type="EMBL" id="CP024411">
    <property type="protein sequence ID" value="ATQ35584.1"/>
    <property type="molecule type" value="Genomic_DNA"/>
</dbReference>
<reference evidence="1 2" key="1">
    <citation type="submission" date="2017-10" db="EMBL/GenBank/DDBJ databases">
        <title>Complete Genome Sequence of Mesoplasma entomophilum.</title>
        <authorList>
            <person name="Knight T.F."/>
            <person name="Citino T."/>
            <person name="Rubinstein R."/>
            <person name="Neuschaefer Z."/>
        </authorList>
    </citation>
    <scope>NUCLEOTIDE SEQUENCE [LARGE SCALE GENOMIC DNA]</scope>
    <source>
        <strain evidence="1 2">TAC</strain>
    </source>
</reference>
<gene>
    <name evidence="1" type="ORF">CS528_02315</name>
</gene>
<dbReference type="KEGG" id="ment:CS528_02315"/>
<dbReference type="Proteomes" id="UP000232226">
    <property type="component" value="Chromosome"/>
</dbReference>
<proteinExistence type="predicted"/>
<accession>A0A3S5XZ66</accession>
<name>A0A3S5XZ66_9MOLU</name>